<reference evidence="2" key="1">
    <citation type="submission" date="2024-01" db="EMBL/GenBank/DDBJ databases">
        <authorList>
            <person name="Webb A."/>
        </authorList>
    </citation>
    <scope>NUCLEOTIDE SEQUENCE</scope>
    <source>
        <strain evidence="2">Pm1</strain>
    </source>
</reference>
<protein>
    <submittedName>
        <fullName evidence="2">Uncharacterized protein</fullName>
    </submittedName>
</protein>
<proteinExistence type="predicted"/>
<accession>A0AAV1TDA4</accession>
<evidence type="ECO:0000313" key="3">
    <source>
        <dbReference type="Proteomes" id="UP001162060"/>
    </source>
</evidence>
<feature type="compositionally biased region" description="Polar residues" evidence="1">
    <location>
        <begin position="15"/>
        <end position="28"/>
    </location>
</feature>
<sequence length="113" mass="12288">MAEGIATLQFLYSRSGRSFSDGPSSNAAGGSRHTARRDPGHQRSAGNEALRFPESVDSHASGRGSSSGRQSRRGVSSDSPLEIVDHREIQLKDVVVRDHLIRLEGRISLMFRG</sequence>
<dbReference type="Proteomes" id="UP001162060">
    <property type="component" value="Unassembled WGS sequence"/>
</dbReference>
<evidence type="ECO:0000313" key="2">
    <source>
        <dbReference type="EMBL" id="CAK7917597.1"/>
    </source>
</evidence>
<feature type="region of interest" description="Disordered" evidence="1">
    <location>
        <begin position="15"/>
        <end position="83"/>
    </location>
</feature>
<comment type="caution">
    <text evidence="2">The sequence shown here is derived from an EMBL/GenBank/DDBJ whole genome shotgun (WGS) entry which is preliminary data.</text>
</comment>
<organism evidence="2 3">
    <name type="scientific">Peronospora matthiolae</name>
    <dbReference type="NCBI Taxonomy" id="2874970"/>
    <lineage>
        <taxon>Eukaryota</taxon>
        <taxon>Sar</taxon>
        <taxon>Stramenopiles</taxon>
        <taxon>Oomycota</taxon>
        <taxon>Peronosporomycetes</taxon>
        <taxon>Peronosporales</taxon>
        <taxon>Peronosporaceae</taxon>
        <taxon>Peronospora</taxon>
    </lineage>
</organism>
<evidence type="ECO:0000256" key="1">
    <source>
        <dbReference type="SAM" id="MobiDB-lite"/>
    </source>
</evidence>
<dbReference type="EMBL" id="CAKLBY020000046">
    <property type="protein sequence ID" value="CAK7917597.1"/>
    <property type="molecule type" value="Genomic_DNA"/>
</dbReference>
<dbReference type="AlphaFoldDB" id="A0AAV1TDA4"/>
<name>A0AAV1TDA4_9STRA</name>
<gene>
    <name evidence="2" type="ORF">PM001_LOCUS5629</name>
</gene>
<feature type="compositionally biased region" description="Low complexity" evidence="1">
    <location>
        <begin position="58"/>
        <end position="79"/>
    </location>
</feature>